<dbReference type="Pfam" id="PF01077">
    <property type="entry name" value="NIR_SIR"/>
    <property type="match status" value="2"/>
</dbReference>
<evidence type="ECO:0000256" key="2">
    <source>
        <dbReference type="ARBA" id="ARBA00003247"/>
    </source>
</evidence>
<evidence type="ECO:0000313" key="17">
    <source>
        <dbReference type="Proteomes" id="UP001500879"/>
    </source>
</evidence>
<dbReference type="Gene3D" id="3.90.480.20">
    <property type="match status" value="1"/>
</dbReference>
<evidence type="ECO:0000256" key="7">
    <source>
        <dbReference type="ARBA" id="ARBA00022723"/>
    </source>
</evidence>
<keyword evidence="8" id="KW-0883">Thioether bond</keyword>
<dbReference type="EC" id="1.8.7.1" evidence="4"/>
<dbReference type="SUPFAM" id="SSF55124">
    <property type="entry name" value="Nitrite/Sulfite reductase N-terminal domain-like"/>
    <property type="match status" value="2"/>
</dbReference>
<evidence type="ECO:0000256" key="8">
    <source>
        <dbReference type="ARBA" id="ARBA00022784"/>
    </source>
</evidence>
<comment type="function">
    <text evidence="2">Catalyzes the reduction of sulfite to sulfide, a step in the biosynthesis of sulfur-containing amino acids and cofactors.</text>
</comment>
<organism evidence="16 17">
    <name type="scientific">Streptomyces luteireticuli</name>
    <dbReference type="NCBI Taxonomy" id="173858"/>
    <lineage>
        <taxon>Bacteria</taxon>
        <taxon>Bacillati</taxon>
        <taxon>Actinomycetota</taxon>
        <taxon>Actinomycetes</taxon>
        <taxon>Kitasatosporales</taxon>
        <taxon>Streptomycetaceae</taxon>
        <taxon>Streptomyces</taxon>
    </lineage>
</organism>
<keyword evidence="9" id="KW-0560">Oxidoreductase</keyword>
<evidence type="ECO:0000256" key="6">
    <source>
        <dbReference type="ARBA" id="ARBA00022617"/>
    </source>
</evidence>
<feature type="domain" description="Nitrite/sulphite reductase 4Fe-4S" evidence="14">
    <location>
        <begin position="427"/>
        <end position="563"/>
    </location>
</feature>
<sequence length="567" mass="62845">MPATPKPPAAADAAARRKAGRHRGEGQWAVGHFTPLNGNEQFKKDDDGLNVRTRIETIYSKTGFDSIDPADLRGRMRWWGLYTQRRPGIDGGKTAVLEDAELDDKFFMLRVRIDGGRLTTGQLRVIGEISQEFARGTADLTDRQNIQYHWIRIEDVPEIWRRLEAVGLSTTEACGDTPRVILGSPVAGIAEDEILDGTPAIDEIHRRFVGNPDFSNLPRKFKSAVSGSPLLDVAHEINDVAFVGVRHPEYGPGFDVWVGGGLSTNPKIGVRLGAWVPLPEVPDVFGAVIGIFRDYGYRRLRTRARLKFLVADWGAERFREVLEKEYLGRPLLDGPGPEVPVERWRDHVGVHRQKDGRYYVGFAPRVGRVDGSTLTKIAELAEEHGSGRLRTTAEQKMIVLDVEEDRVESLTAGLEALDLRVSPSPFRRGTMACTGIEFCKIAIVETKARGASLIDELERRLPEFDEPLTINLNGCPNACARIQVADIGLKGQLVLDDDGNQVEGYQVHLGGALGLAAGFGRKVRGLKVTSDGLPDYVERVLRRYLEQRTDGERFAAWTARAAEEDLS</sequence>
<evidence type="ECO:0000256" key="4">
    <source>
        <dbReference type="ARBA" id="ARBA00012353"/>
    </source>
</evidence>
<feature type="domain" description="Nitrite/Sulfite reductase ferredoxin-like" evidence="15">
    <location>
        <begin position="103"/>
        <end position="166"/>
    </location>
</feature>
<feature type="region of interest" description="Disordered" evidence="13">
    <location>
        <begin position="1"/>
        <end position="25"/>
    </location>
</feature>
<evidence type="ECO:0000256" key="1">
    <source>
        <dbReference type="ARBA" id="ARBA00001966"/>
    </source>
</evidence>
<keyword evidence="5" id="KW-0004">4Fe-4S</keyword>
<evidence type="ECO:0000256" key="3">
    <source>
        <dbReference type="ARBA" id="ARBA00010429"/>
    </source>
</evidence>
<dbReference type="InterPro" id="IPR005117">
    <property type="entry name" value="NiRdtase/SiRdtase_haem-b_fer"/>
</dbReference>
<keyword evidence="11" id="KW-0411">Iron-sulfur</keyword>
<keyword evidence="10" id="KW-0408">Iron</keyword>
<evidence type="ECO:0000313" key="16">
    <source>
        <dbReference type="EMBL" id="GAA0388878.1"/>
    </source>
</evidence>
<comment type="similarity">
    <text evidence="3">Belongs to the nitrite and sulfite reductase 4Fe-4S domain family.</text>
</comment>
<dbReference type="RefSeq" id="WP_344019651.1">
    <property type="nucleotide sequence ID" value="NZ_BAAABX010000007.1"/>
</dbReference>
<comment type="caution">
    <text evidence="16">The sequence shown here is derived from an EMBL/GenBank/DDBJ whole genome shotgun (WGS) entry which is preliminary data.</text>
</comment>
<comment type="catalytic activity">
    <reaction evidence="12">
        <text>hydrogen sulfide + 6 oxidized [2Fe-2S]-[ferredoxin] + 3 H2O = sulfite + 6 reduced [2Fe-2S]-[ferredoxin] + 7 H(+)</text>
        <dbReference type="Rhea" id="RHEA:23132"/>
        <dbReference type="Rhea" id="RHEA-COMP:10000"/>
        <dbReference type="Rhea" id="RHEA-COMP:10001"/>
        <dbReference type="ChEBI" id="CHEBI:15377"/>
        <dbReference type="ChEBI" id="CHEBI:15378"/>
        <dbReference type="ChEBI" id="CHEBI:17359"/>
        <dbReference type="ChEBI" id="CHEBI:29919"/>
        <dbReference type="ChEBI" id="CHEBI:33737"/>
        <dbReference type="ChEBI" id="CHEBI:33738"/>
        <dbReference type="EC" id="1.8.7.1"/>
    </reaction>
</comment>
<protein>
    <recommendedName>
        <fullName evidence="4">assimilatory sulfite reductase (ferredoxin)</fullName>
        <ecNumber evidence="4">1.8.7.1</ecNumber>
    </recommendedName>
</protein>
<dbReference type="Gene3D" id="3.30.413.10">
    <property type="entry name" value="Sulfite Reductase Hemoprotein, domain 1"/>
    <property type="match status" value="2"/>
</dbReference>
<keyword evidence="7" id="KW-0479">Metal-binding</keyword>
<evidence type="ECO:0000256" key="12">
    <source>
        <dbReference type="ARBA" id="ARBA00049518"/>
    </source>
</evidence>
<feature type="domain" description="Nitrite/Sulfite reductase ferredoxin-like" evidence="15">
    <location>
        <begin position="351"/>
        <end position="416"/>
    </location>
</feature>
<evidence type="ECO:0000256" key="9">
    <source>
        <dbReference type="ARBA" id="ARBA00023002"/>
    </source>
</evidence>
<dbReference type="Proteomes" id="UP001500879">
    <property type="component" value="Unassembled WGS sequence"/>
</dbReference>
<dbReference type="PROSITE" id="PS00365">
    <property type="entry name" value="NIR_SIR"/>
    <property type="match status" value="1"/>
</dbReference>
<dbReference type="PRINTS" id="PR00397">
    <property type="entry name" value="SIROHAEM"/>
</dbReference>
<evidence type="ECO:0000259" key="14">
    <source>
        <dbReference type="Pfam" id="PF01077"/>
    </source>
</evidence>
<dbReference type="SUPFAM" id="SSF56014">
    <property type="entry name" value="Nitrite and sulphite reductase 4Fe-4S domain-like"/>
    <property type="match status" value="2"/>
</dbReference>
<evidence type="ECO:0000256" key="10">
    <source>
        <dbReference type="ARBA" id="ARBA00023004"/>
    </source>
</evidence>
<evidence type="ECO:0000256" key="13">
    <source>
        <dbReference type="SAM" id="MobiDB-lite"/>
    </source>
</evidence>
<name>A0ABN0YAK1_9ACTN</name>
<dbReference type="EMBL" id="BAAABX010000007">
    <property type="protein sequence ID" value="GAA0388878.1"/>
    <property type="molecule type" value="Genomic_DNA"/>
</dbReference>
<reference evidence="16 17" key="1">
    <citation type="journal article" date="2019" name="Int. J. Syst. Evol. Microbiol.">
        <title>The Global Catalogue of Microorganisms (GCM) 10K type strain sequencing project: providing services to taxonomists for standard genome sequencing and annotation.</title>
        <authorList>
            <consortium name="The Broad Institute Genomics Platform"/>
            <consortium name="The Broad Institute Genome Sequencing Center for Infectious Disease"/>
            <person name="Wu L."/>
            <person name="Ma J."/>
        </authorList>
    </citation>
    <scope>NUCLEOTIDE SEQUENCE [LARGE SCALE GENOMIC DNA]</scope>
    <source>
        <strain evidence="16 17">JCM 4788</strain>
    </source>
</reference>
<keyword evidence="6" id="KW-0349">Heme</keyword>
<comment type="cofactor">
    <cofactor evidence="1">
        <name>[4Fe-4S] cluster</name>
        <dbReference type="ChEBI" id="CHEBI:49883"/>
    </cofactor>
</comment>
<dbReference type="InterPro" id="IPR006067">
    <property type="entry name" value="NO2/SO3_Rdtase_4Fe4S_dom"/>
</dbReference>
<feature type="domain" description="Nitrite/sulphite reductase 4Fe-4S" evidence="14">
    <location>
        <begin position="174"/>
        <end position="329"/>
    </location>
</feature>
<dbReference type="InterPro" id="IPR051329">
    <property type="entry name" value="NIR_SIR_4Fe-4S"/>
</dbReference>
<dbReference type="InterPro" id="IPR045854">
    <property type="entry name" value="NO2/SO3_Rdtase_4Fe4S_sf"/>
</dbReference>
<evidence type="ECO:0000256" key="5">
    <source>
        <dbReference type="ARBA" id="ARBA00022485"/>
    </source>
</evidence>
<accession>A0ABN0YAK1</accession>
<gene>
    <name evidence="16" type="primary">sirA</name>
    <name evidence="16" type="ORF">GCM10010357_06960</name>
</gene>
<dbReference type="PANTHER" id="PTHR32439">
    <property type="entry name" value="FERREDOXIN--NITRITE REDUCTASE, CHLOROPLASTIC"/>
    <property type="match status" value="1"/>
</dbReference>
<keyword evidence="17" id="KW-1185">Reference proteome</keyword>
<evidence type="ECO:0000259" key="15">
    <source>
        <dbReference type="Pfam" id="PF03460"/>
    </source>
</evidence>
<dbReference type="InterPro" id="IPR006066">
    <property type="entry name" value="NO2/SO3_Rdtase_FeS/sirohaem_BS"/>
</dbReference>
<proteinExistence type="inferred from homology"/>
<dbReference type="PANTHER" id="PTHR32439:SF0">
    <property type="entry name" value="FERREDOXIN--NITRITE REDUCTASE, CHLOROPLASTIC"/>
    <property type="match status" value="1"/>
</dbReference>
<dbReference type="InterPro" id="IPR036136">
    <property type="entry name" value="Nit/Sulf_reduc_fer-like_dom_sf"/>
</dbReference>
<evidence type="ECO:0000256" key="11">
    <source>
        <dbReference type="ARBA" id="ARBA00023014"/>
    </source>
</evidence>
<dbReference type="Pfam" id="PF03460">
    <property type="entry name" value="NIR_SIR_ferr"/>
    <property type="match status" value="2"/>
</dbReference>